<organism evidence="2 3">
    <name type="scientific">Chloebia gouldiae</name>
    <name type="common">Gouldian finch</name>
    <name type="synonym">Erythrura gouldiae</name>
    <dbReference type="NCBI Taxonomy" id="44316"/>
    <lineage>
        <taxon>Eukaryota</taxon>
        <taxon>Metazoa</taxon>
        <taxon>Chordata</taxon>
        <taxon>Craniata</taxon>
        <taxon>Vertebrata</taxon>
        <taxon>Euteleostomi</taxon>
        <taxon>Archelosauria</taxon>
        <taxon>Archosauria</taxon>
        <taxon>Dinosauria</taxon>
        <taxon>Saurischia</taxon>
        <taxon>Theropoda</taxon>
        <taxon>Coelurosauria</taxon>
        <taxon>Aves</taxon>
        <taxon>Neognathae</taxon>
        <taxon>Neoaves</taxon>
        <taxon>Telluraves</taxon>
        <taxon>Australaves</taxon>
        <taxon>Passeriformes</taxon>
        <taxon>Passeroidea</taxon>
        <taxon>Passeridae</taxon>
        <taxon>Chloebia</taxon>
    </lineage>
</organism>
<name>A0A3L8Q7S5_CHLGU</name>
<feature type="region of interest" description="Disordered" evidence="1">
    <location>
        <begin position="1"/>
        <end position="101"/>
    </location>
</feature>
<feature type="region of interest" description="Disordered" evidence="1">
    <location>
        <begin position="152"/>
        <end position="229"/>
    </location>
</feature>
<evidence type="ECO:0000313" key="2">
    <source>
        <dbReference type="EMBL" id="RLV63355.1"/>
    </source>
</evidence>
<protein>
    <submittedName>
        <fullName evidence="2">Uncharacterized protein</fullName>
    </submittedName>
</protein>
<gene>
    <name evidence="2" type="ORF">DV515_00018356</name>
</gene>
<dbReference type="AlphaFoldDB" id="A0A3L8Q7S5"/>
<proteinExistence type="predicted"/>
<sequence>FRFPSPPPGHDPPAAPAGAPPAAPAAPPQPPGGPPPARGAGGAGGARAPGPEMRGDGRAPRTSPGGQVRPGAGGTGDPRGGPGEGLGAPRAPTSPDVYPRFGGAWVVTPRIRASPGSDHPDLGVSISDPPRLGVWGSLSLIPPIGGPWLMIRFGGGPAPSTPPCPPPPPGHAPRNGTPKPPRGTELSLLKPPKTPLNSLSGPATPPCPHCGDGASLGPPPTHPRRPSGRVSAAGFAQIGAGIDRIGAGFAQIGAGIARIGAGFARIGAGFAPSAAGLARIAARWNQDSLEQKTVIPGMPTVIPPGLTREQERAYIGNGLGENPRLRGQRLEGQSLEFGVKTQGLGSEFGLQCHSSGFRVRIQDLGSELEV</sequence>
<dbReference type="Proteomes" id="UP000276834">
    <property type="component" value="Unassembled WGS sequence"/>
</dbReference>
<dbReference type="EMBL" id="QUSF01003004">
    <property type="protein sequence ID" value="RLV63355.1"/>
    <property type="molecule type" value="Genomic_DNA"/>
</dbReference>
<reference evidence="2 3" key="1">
    <citation type="journal article" date="2018" name="Proc. R. Soc. B">
        <title>A non-coding region near Follistatin controls head colour polymorphism in the Gouldian finch.</title>
        <authorList>
            <person name="Toomey M.B."/>
            <person name="Marques C.I."/>
            <person name="Andrade P."/>
            <person name="Araujo P.M."/>
            <person name="Sabatino S."/>
            <person name="Gazda M.A."/>
            <person name="Afonso S."/>
            <person name="Lopes R.J."/>
            <person name="Corbo J.C."/>
            <person name="Carneiro M."/>
        </authorList>
    </citation>
    <scope>NUCLEOTIDE SEQUENCE [LARGE SCALE GENOMIC DNA]</scope>
    <source>
        <strain evidence="2">Red01</strain>
        <tissue evidence="2">Muscle</tissue>
    </source>
</reference>
<comment type="caution">
    <text evidence="2">The sequence shown here is derived from an EMBL/GenBank/DDBJ whole genome shotgun (WGS) entry which is preliminary data.</text>
</comment>
<feature type="non-terminal residue" evidence="2">
    <location>
        <position position="1"/>
    </location>
</feature>
<keyword evidence="3" id="KW-1185">Reference proteome</keyword>
<evidence type="ECO:0000256" key="1">
    <source>
        <dbReference type="SAM" id="MobiDB-lite"/>
    </source>
</evidence>
<feature type="compositionally biased region" description="Pro residues" evidence="1">
    <location>
        <begin position="1"/>
        <end position="37"/>
    </location>
</feature>
<feature type="compositionally biased region" description="Gly residues" evidence="1">
    <location>
        <begin position="71"/>
        <end position="86"/>
    </location>
</feature>
<dbReference type="OrthoDB" id="10021397at2759"/>
<accession>A0A3L8Q7S5</accession>
<feature type="compositionally biased region" description="Pro residues" evidence="1">
    <location>
        <begin position="159"/>
        <end position="171"/>
    </location>
</feature>
<evidence type="ECO:0000313" key="3">
    <source>
        <dbReference type="Proteomes" id="UP000276834"/>
    </source>
</evidence>